<dbReference type="EMBL" id="WKLC01000377">
    <property type="protein sequence ID" value="MSE15529.1"/>
    <property type="molecule type" value="Genomic_DNA"/>
</dbReference>
<feature type="domain" description="Phage tail tape measure protein" evidence="1">
    <location>
        <begin position="85"/>
        <end position="191"/>
    </location>
</feature>
<dbReference type="InterPro" id="IPR010090">
    <property type="entry name" value="Phage_tape_meas"/>
</dbReference>
<reference evidence="2 3" key="1">
    <citation type="submission" date="2019-11" db="EMBL/GenBank/DDBJ databases">
        <title>Draft Genome Sequence of Plant Growth-Promoting Rhizosphere-Associated Bacteria.</title>
        <authorList>
            <person name="Vasilyev I.Y."/>
            <person name="Radchenko V."/>
            <person name="Ilnitskaya E.V."/>
        </authorList>
    </citation>
    <scope>NUCLEOTIDE SEQUENCE [LARGE SCALE GENOMIC DNA]</scope>
    <source>
        <strain evidence="2 3">VRA_MhP_f</strain>
    </source>
</reference>
<evidence type="ECO:0000313" key="3">
    <source>
        <dbReference type="Proteomes" id="UP000461948"/>
    </source>
</evidence>
<dbReference type="Proteomes" id="UP000461948">
    <property type="component" value="Unassembled WGS sequence"/>
</dbReference>
<accession>A0A7X2SVX8</accession>
<evidence type="ECO:0000313" key="2">
    <source>
        <dbReference type="EMBL" id="MSE15529.1"/>
    </source>
</evidence>
<proteinExistence type="predicted"/>
<comment type="caution">
    <text evidence="2">The sequence shown here is derived from an EMBL/GenBank/DDBJ whole genome shotgun (WGS) entry which is preliminary data.</text>
</comment>
<protein>
    <submittedName>
        <fullName evidence="2">Phage tail tape measure protein</fullName>
    </submittedName>
</protein>
<dbReference type="Pfam" id="PF10145">
    <property type="entry name" value="PhageMin_Tail"/>
    <property type="match status" value="1"/>
</dbReference>
<name>A0A7X2SVX8_ENTAG</name>
<gene>
    <name evidence="2" type="ORF">GKC49_10440</name>
</gene>
<organism evidence="2 3">
    <name type="scientific">Enterobacter agglomerans</name>
    <name type="common">Erwinia herbicola</name>
    <name type="synonym">Pantoea agglomerans</name>
    <dbReference type="NCBI Taxonomy" id="549"/>
    <lineage>
        <taxon>Bacteria</taxon>
        <taxon>Pseudomonadati</taxon>
        <taxon>Pseudomonadota</taxon>
        <taxon>Gammaproteobacteria</taxon>
        <taxon>Enterobacterales</taxon>
        <taxon>Erwiniaceae</taxon>
        <taxon>Pantoea</taxon>
        <taxon>Pantoea agglomerans group</taxon>
    </lineage>
</organism>
<feature type="non-terminal residue" evidence="2">
    <location>
        <position position="193"/>
    </location>
</feature>
<sequence length="193" mass="20572">MKQLEFTLSLIDKVTRPLRHAQAGVTEFADKSRASFQRVAVGGAGLWGVGQAIKGALGPAIEMYDALQEQTARGIDSTALKQVEKDANIFSMTYGKSAVEFVQSTASINAAISGLTGDELPKVTRIANLTAAALGSTAAESAEFMGQMFGNFREDAERLGNVQFAEQLSGKVAFMRQRFGVEMGAIKDLMEGA</sequence>
<evidence type="ECO:0000259" key="1">
    <source>
        <dbReference type="Pfam" id="PF10145"/>
    </source>
</evidence>
<dbReference type="AlphaFoldDB" id="A0A7X2SVX8"/>